<dbReference type="OrthoDB" id="8006at10239"/>
<dbReference type="KEGG" id="vg:14517164"/>
<dbReference type="GeneID" id="14517164"/>
<evidence type="ECO:0000256" key="1">
    <source>
        <dbReference type="SAM" id="MobiDB-lite"/>
    </source>
</evidence>
<reference evidence="2 3" key="1">
    <citation type="journal article" date="2012" name="J. Virol.">
        <title>Closely related archaeal Haloarcula hispanica icosahedral viruses HHIV-2 and SH1 have nonhomologous genes encoding host recognition functions.</title>
        <authorList>
            <person name="Jaakkola S.T."/>
            <person name="Penttinen R.K."/>
            <person name="Vilen S.T."/>
            <person name="Jalasvuori M."/>
            <person name="Ronnholm G."/>
            <person name="Bamford J.K."/>
            <person name="Bamford D.H."/>
            <person name="Oksanen H.M."/>
        </authorList>
    </citation>
    <scope>NUCLEOTIDE SEQUENCE [LARGE SCALE GENOMIC DNA]</scope>
</reference>
<keyword evidence="3" id="KW-1185">Reference proteome</keyword>
<dbReference type="RefSeq" id="YP_005352819.1">
    <property type="nucleotide sequence ID" value="NC_016989.1"/>
</dbReference>
<accession>H9AZY9</accession>
<feature type="compositionally biased region" description="Low complexity" evidence="1">
    <location>
        <begin position="284"/>
        <end position="297"/>
    </location>
</feature>
<evidence type="ECO:0000313" key="3">
    <source>
        <dbReference type="Proteomes" id="UP000007576"/>
    </source>
</evidence>
<feature type="compositionally biased region" description="Basic and acidic residues" evidence="1">
    <location>
        <begin position="328"/>
        <end position="340"/>
    </location>
</feature>
<feature type="compositionally biased region" description="Acidic residues" evidence="1">
    <location>
        <begin position="267"/>
        <end position="279"/>
    </location>
</feature>
<feature type="region of interest" description="Disordered" evidence="1">
    <location>
        <begin position="236"/>
        <end position="340"/>
    </location>
</feature>
<name>H9AZY9_9VIRU</name>
<dbReference type="Proteomes" id="UP000007576">
    <property type="component" value="Segment"/>
</dbReference>
<evidence type="ECO:0000313" key="2">
    <source>
        <dbReference type="EMBL" id="AFD02314.1"/>
    </source>
</evidence>
<organism evidence="2 3">
    <name type="scientific">Haloarcula hispanica icosahedral virus 2</name>
    <dbReference type="NCBI Taxonomy" id="1154689"/>
    <lineage>
        <taxon>Viruses</taxon>
        <taxon>Singelaviria</taxon>
        <taxon>Helvetiavirae</taxon>
        <taxon>Dividoviricota</taxon>
        <taxon>Laserviricetes</taxon>
        <taxon>Halopanivirales</taxon>
        <taxon>Sphaerolipoviridae</taxon>
        <taxon>Alphasphaerolipovirus</taxon>
        <taxon>Alphasphaerolipovirus helsinkii</taxon>
    </lineage>
</organism>
<sequence length="409" mass="44217">MSDDDDDRVQATFMVPRGQVEQVDMLADDAGVSRAEILRRFVEYGLAANADAVGIEAEIAAERRRIIEDGAPIDDAGGFAGRVESNFMERFRNGYRAKWLIAKAENYRREARMLEQKVPQHPDAPDIEEGELVEEVDRVLRDSLEACQLSDWGGEDNPFHEFEGVEEGMSGVKMALTLTRNALRMDEEIEPLASEVGSERRVRPDDLPDAALGDLPEHIDAEDVVGAARALADRGVGYEEVETDPTESDLFTADPDPDPEALPVESEAVETDPALEPETDGGTSELAAASCESASELVSDGGDHAALQSFDTPAESGGETTADDDTIDMDHEPNPTPDRSEIVDELADEYSDLGGGDAARNMVLASLTDPNMADESGRQRAVEKQDLDPVDVVADAVEQAEAAVEEVDA</sequence>
<protein>
    <submittedName>
        <fullName evidence="2">Uncharacterized protein</fullName>
    </submittedName>
</protein>
<proteinExistence type="predicted"/>
<dbReference type="EMBL" id="JN968479">
    <property type="protein sequence ID" value="AFD02314.1"/>
    <property type="molecule type" value="Genomic_DNA"/>
</dbReference>